<dbReference type="Proteomes" id="UP000256269">
    <property type="component" value="Unassembled WGS sequence"/>
</dbReference>
<comment type="caution">
    <text evidence="1">The sequence shown here is derived from an EMBL/GenBank/DDBJ whole genome shotgun (WGS) entry which is preliminary data.</text>
</comment>
<accession>A0A3E0HJT4</accession>
<evidence type="ECO:0000313" key="2">
    <source>
        <dbReference type="Proteomes" id="UP000256269"/>
    </source>
</evidence>
<gene>
    <name evidence="1" type="ORF">BCF44_107448</name>
</gene>
<dbReference type="RefSeq" id="WP_147328602.1">
    <property type="nucleotide sequence ID" value="NZ_CP144375.1"/>
</dbReference>
<dbReference type="EMBL" id="QUNO01000007">
    <property type="protein sequence ID" value="REH46315.1"/>
    <property type="molecule type" value="Genomic_DNA"/>
</dbReference>
<sequence>MNLVKDSEDPGSADLAASLLQHVSELSIGYDDLVADLRDGRRRLPRHSNPISA</sequence>
<organism evidence="1 2">
    <name type="scientific">Kutzneria buriramensis</name>
    <dbReference type="NCBI Taxonomy" id="1045776"/>
    <lineage>
        <taxon>Bacteria</taxon>
        <taxon>Bacillati</taxon>
        <taxon>Actinomycetota</taxon>
        <taxon>Actinomycetes</taxon>
        <taxon>Pseudonocardiales</taxon>
        <taxon>Pseudonocardiaceae</taxon>
        <taxon>Kutzneria</taxon>
    </lineage>
</organism>
<name>A0A3E0HJT4_9PSEU</name>
<dbReference type="OrthoDB" id="3352146at2"/>
<reference evidence="1 2" key="1">
    <citation type="submission" date="2018-08" db="EMBL/GenBank/DDBJ databases">
        <title>Genomic Encyclopedia of Archaeal and Bacterial Type Strains, Phase II (KMG-II): from individual species to whole genera.</title>
        <authorList>
            <person name="Goeker M."/>
        </authorList>
    </citation>
    <scope>NUCLEOTIDE SEQUENCE [LARGE SCALE GENOMIC DNA]</scope>
    <source>
        <strain evidence="1 2">DSM 45791</strain>
    </source>
</reference>
<protein>
    <submittedName>
        <fullName evidence="1">Uncharacterized protein</fullName>
    </submittedName>
</protein>
<proteinExistence type="predicted"/>
<dbReference type="AlphaFoldDB" id="A0A3E0HJT4"/>
<evidence type="ECO:0000313" key="1">
    <source>
        <dbReference type="EMBL" id="REH46315.1"/>
    </source>
</evidence>
<keyword evidence="2" id="KW-1185">Reference proteome</keyword>